<feature type="binding site" evidence="4">
    <location>
        <position position="102"/>
    </location>
    <ligand>
        <name>NAD(+)</name>
        <dbReference type="ChEBI" id="CHEBI:57540"/>
    </ligand>
</feature>
<evidence type="ECO:0000259" key="6">
    <source>
        <dbReference type="PROSITE" id="PS50305"/>
    </source>
</evidence>
<comment type="similarity">
    <text evidence="4">Belongs to the sirtuin family. Class U subfamily.</text>
</comment>
<reference evidence="7" key="1">
    <citation type="journal article" date="2005" name="Environ. Microbiol.">
        <title>Genetic and functional properties of uncultivated thermophilic crenarchaeotes from a subsurface gold mine as revealed by analysis of genome fragments.</title>
        <authorList>
            <person name="Nunoura T."/>
            <person name="Hirayama H."/>
            <person name="Takami H."/>
            <person name="Oida H."/>
            <person name="Nishi S."/>
            <person name="Shimamura S."/>
            <person name="Suzuki Y."/>
            <person name="Inagaki F."/>
            <person name="Takai K."/>
            <person name="Nealson K.H."/>
            <person name="Horikoshi K."/>
        </authorList>
    </citation>
    <scope>NUCLEOTIDE SEQUENCE</scope>
</reference>
<organism evidence="7">
    <name type="scientific">Acetithermum autotrophicum</name>
    <dbReference type="NCBI Taxonomy" id="1446466"/>
    <lineage>
        <taxon>Bacteria</taxon>
        <taxon>Candidatus Bipolaricaulota</taxon>
        <taxon>Candidatus Acetithermum</taxon>
    </lineage>
</organism>
<reference evidence="7" key="2">
    <citation type="journal article" date="2012" name="PLoS ONE">
        <title>A Deeply Branching Thermophilic Bacterium with an Ancient Acetyl-CoA Pathway Dominates a Subsurface Ecosystem.</title>
        <authorList>
            <person name="Takami H."/>
            <person name="Noguchi H."/>
            <person name="Takaki Y."/>
            <person name="Uchiyama I."/>
            <person name="Toyoda A."/>
            <person name="Nishi S."/>
            <person name="Chee G.-J."/>
            <person name="Arai W."/>
            <person name="Nunoura T."/>
            <person name="Itoh T."/>
            <person name="Hattori M."/>
            <person name="Takai K."/>
        </authorList>
    </citation>
    <scope>NUCLEOTIDE SEQUENCE</scope>
</reference>
<proteinExistence type="inferred from homology"/>
<feature type="binding site" evidence="4">
    <location>
        <position position="35"/>
    </location>
    <ligand>
        <name>NAD(+)</name>
        <dbReference type="ChEBI" id="CHEBI:57540"/>
    </ligand>
</feature>
<dbReference type="EMBL" id="AP011803">
    <property type="protein sequence ID" value="BAL59576.1"/>
    <property type="molecule type" value="Genomic_DNA"/>
</dbReference>
<feature type="domain" description="Deacetylase sirtuin-type" evidence="6">
    <location>
        <begin position="1"/>
        <end position="256"/>
    </location>
</feature>
<feature type="binding site" evidence="4 5">
    <location>
        <position position="131"/>
    </location>
    <ligand>
        <name>Zn(2+)</name>
        <dbReference type="ChEBI" id="CHEBI:29105"/>
    </ligand>
</feature>
<comment type="caution">
    <text evidence="4">Lacks conserved residue(s) required for the propagation of feature annotation.</text>
</comment>
<feature type="binding site" evidence="4">
    <location>
        <position position="217"/>
    </location>
    <ligand>
        <name>NAD(+)</name>
        <dbReference type="ChEBI" id="CHEBI:57540"/>
    </ligand>
</feature>
<feature type="binding site" evidence="4">
    <location>
        <position position="105"/>
    </location>
    <ligand>
        <name>NAD(+)</name>
        <dbReference type="ChEBI" id="CHEBI:57540"/>
    </ligand>
</feature>
<dbReference type="CDD" id="cd01407">
    <property type="entry name" value="SIR2-fam"/>
    <property type="match status" value="1"/>
</dbReference>
<evidence type="ECO:0000256" key="4">
    <source>
        <dbReference type="HAMAP-Rule" id="MF_01968"/>
    </source>
</evidence>
<comment type="cofactor">
    <cofactor evidence="4">
        <name>Zn(2+)</name>
        <dbReference type="ChEBI" id="CHEBI:29105"/>
    </cofactor>
    <text evidence="4">Binds 1 zinc ion per subunit.</text>
</comment>
<dbReference type="AlphaFoldDB" id="H5SVE7"/>
<dbReference type="Gene3D" id="3.40.50.1220">
    <property type="entry name" value="TPP-binding domain"/>
    <property type="match status" value="1"/>
</dbReference>
<feature type="binding site" evidence="4">
    <location>
        <position position="234"/>
    </location>
    <ligand>
        <name>NAD(+)</name>
        <dbReference type="ChEBI" id="CHEBI:57540"/>
    </ligand>
</feature>
<dbReference type="SUPFAM" id="SSF52467">
    <property type="entry name" value="DHS-like NAD/FAD-binding domain"/>
    <property type="match status" value="1"/>
</dbReference>
<dbReference type="Gene3D" id="3.30.1600.10">
    <property type="entry name" value="SIR2/SIRT2 'Small Domain"/>
    <property type="match status" value="1"/>
</dbReference>
<feature type="binding site" evidence="4">
    <location>
        <position position="192"/>
    </location>
    <ligand>
        <name>NAD(+)</name>
        <dbReference type="ChEBI" id="CHEBI:57540"/>
    </ligand>
</feature>
<feature type="binding site" evidence="4">
    <location>
        <position position="193"/>
    </location>
    <ligand>
        <name>NAD(+)</name>
        <dbReference type="ChEBI" id="CHEBI:57540"/>
    </ligand>
</feature>
<comment type="function">
    <text evidence="4">NAD-dependent protein deacetylase which modulates the activities of several enzymes which are inactive in their acetylated form.</text>
</comment>
<feature type="binding site" evidence="4">
    <location>
        <position position="28"/>
    </location>
    <ligand>
        <name>NAD(+)</name>
        <dbReference type="ChEBI" id="CHEBI:57540"/>
    </ligand>
</feature>
<accession>H5SVE7</accession>
<feature type="binding site" evidence="4 5">
    <location>
        <position position="152"/>
    </location>
    <ligand>
        <name>Zn(2+)</name>
        <dbReference type="ChEBI" id="CHEBI:29105"/>
    </ligand>
</feature>
<keyword evidence="4 5" id="KW-0862">Zinc</keyword>
<dbReference type="PANTHER" id="PTHR11085">
    <property type="entry name" value="NAD-DEPENDENT PROTEIN DEACYLASE SIRTUIN-5, MITOCHONDRIAL-RELATED"/>
    <property type="match status" value="1"/>
</dbReference>
<keyword evidence="3 4" id="KW-0520">NAD</keyword>
<dbReference type="Pfam" id="PF02146">
    <property type="entry name" value="SIR2"/>
    <property type="match status" value="1"/>
</dbReference>
<feature type="binding site" evidence="4">
    <location>
        <position position="120"/>
    </location>
    <ligand>
        <name>NAD(+)</name>
        <dbReference type="ChEBI" id="CHEBI:57540"/>
    </ligand>
</feature>
<keyword evidence="2 4" id="KW-0808">Transferase</keyword>
<feature type="binding site" evidence="4">
    <location>
        <position position="105"/>
    </location>
    <ligand>
        <name>nicotinamide</name>
        <dbReference type="ChEBI" id="CHEBI:17154"/>
    </ligand>
</feature>
<dbReference type="HAMAP" id="MF_01968">
    <property type="entry name" value="Sirtuin_ClassU"/>
    <property type="match status" value="1"/>
</dbReference>
<dbReference type="InterPro" id="IPR029035">
    <property type="entry name" value="DHS-like_NAD/FAD-binding_dom"/>
</dbReference>
<dbReference type="GO" id="GO:0005737">
    <property type="term" value="C:cytoplasm"/>
    <property type="evidence" value="ECO:0007669"/>
    <property type="project" value="UniProtKB-SubCell"/>
</dbReference>
<dbReference type="NCBIfam" id="NF001752">
    <property type="entry name" value="PRK00481.1-1"/>
    <property type="match status" value="1"/>
</dbReference>
<comment type="catalytic activity">
    <reaction evidence="4">
        <text>N(6)-acetyl-L-lysyl-[protein] + NAD(+) + H2O = 2''-O-acetyl-ADP-D-ribose + nicotinamide + L-lysyl-[protein]</text>
        <dbReference type="Rhea" id="RHEA:43636"/>
        <dbReference type="Rhea" id="RHEA-COMP:9752"/>
        <dbReference type="Rhea" id="RHEA-COMP:10731"/>
        <dbReference type="ChEBI" id="CHEBI:15377"/>
        <dbReference type="ChEBI" id="CHEBI:17154"/>
        <dbReference type="ChEBI" id="CHEBI:29969"/>
        <dbReference type="ChEBI" id="CHEBI:57540"/>
        <dbReference type="ChEBI" id="CHEBI:61930"/>
        <dbReference type="ChEBI" id="CHEBI:83767"/>
        <dbReference type="EC" id="2.3.1.286"/>
    </reaction>
</comment>
<dbReference type="NCBIfam" id="NF001753">
    <property type="entry name" value="PRK00481.1-3"/>
    <property type="match status" value="1"/>
</dbReference>
<feature type="binding site" evidence="4">
    <location>
        <position position="24"/>
    </location>
    <ligand>
        <name>NAD(+)</name>
        <dbReference type="ChEBI" id="CHEBI:57540"/>
    </ligand>
</feature>
<dbReference type="PROSITE" id="PS50305">
    <property type="entry name" value="SIRTUIN"/>
    <property type="match status" value="1"/>
</dbReference>
<feature type="binding site" evidence="4 5">
    <location>
        <position position="128"/>
    </location>
    <ligand>
        <name>Zn(2+)</name>
        <dbReference type="ChEBI" id="CHEBI:29105"/>
    </ligand>
</feature>
<feature type="active site" description="Proton acceptor" evidence="4 5">
    <location>
        <position position="120"/>
    </location>
</feature>
<dbReference type="InterPro" id="IPR003000">
    <property type="entry name" value="Sirtuin"/>
</dbReference>
<dbReference type="InterPro" id="IPR028628">
    <property type="entry name" value="Sirtuin_class_U"/>
</dbReference>
<gene>
    <name evidence="4" type="primary">cobB</name>
    <name evidence="7" type="ORF">HGMM_OP4C212</name>
</gene>
<dbReference type="GO" id="GO:0008270">
    <property type="term" value="F:zinc ion binding"/>
    <property type="evidence" value="ECO:0007669"/>
    <property type="project" value="UniProtKB-UniRule"/>
</dbReference>
<keyword evidence="1 4" id="KW-0963">Cytoplasm</keyword>
<name>H5SVE7_ACEAU</name>
<evidence type="ECO:0000256" key="5">
    <source>
        <dbReference type="PROSITE-ProRule" id="PRU00236"/>
    </source>
</evidence>
<feature type="binding site" evidence="4 5">
    <location>
        <position position="155"/>
    </location>
    <ligand>
        <name>Zn(2+)</name>
        <dbReference type="ChEBI" id="CHEBI:29105"/>
    </ligand>
</feature>
<dbReference type="PANTHER" id="PTHR11085:SF10">
    <property type="entry name" value="NAD-DEPENDENT PROTEIN DEACYLASE SIRTUIN-5, MITOCHONDRIAL-RELATED"/>
    <property type="match status" value="1"/>
</dbReference>
<keyword evidence="4 5" id="KW-0479">Metal-binding</keyword>
<protein>
    <recommendedName>
        <fullName evidence="4">NAD-dependent protein deacetylase</fullName>
        <ecNumber evidence="4">2.3.1.286</ecNumber>
    </recommendedName>
    <alternativeName>
        <fullName evidence="4">Regulatory protein SIR2 homolog</fullName>
    </alternativeName>
</protein>
<dbReference type="GO" id="GO:0017136">
    <property type="term" value="F:histone deacetylase activity, NAD-dependent"/>
    <property type="evidence" value="ECO:0007669"/>
    <property type="project" value="TreeGrafter"/>
</dbReference>
<dbReference type="InterPro" id="IPR026590">
    <property type="entry name" value="Ssirtuin_cat_dom"/>
</dbReference>
<dbReference type="InterPro" id="IPR026591">
    <property type="entry name" value="Sirtuin_cat_small_dom_sf"/>
</dbReference>
<sequence>MNSQIERLAQMLREAQYAVALTGAGVSTDSGIPDFRSPTTGLWAQYNPMEVASIGGFRSNPARFYEFWRQRFAALADAQPNITHRVLAELEARGSLKSVITQNIDDLHRKAGSKRVLEVHGNYTRGLCIGCKKVYTIHEIFQKVARHRVPLCDECNSLLKPDVVLFGELLTPDFDQALDEIARCDLVLVLGTSLEVYPVAGLVPQAKQHGARIALINRDRTPFDPIADLVIHEELQPAMTELYRIFFGARHGLALE</sequence>
<dbReference type="EC" id="2.3.1.286" evidence="4"/>
<evidence type="ECO:0000256" key="2">
    <source>
        <dbReference type="ARBA" id="ARBA00022679"/>
    </source>
</evidence>
<dbReference type="GO" id="GO:0070403">
    <property type="term" value="F:NAD+ binding"/>
    <property type="evidence" value="ECO:0007669"/>
    <property type="project" value="UniProtKB-UniRule"/>
</dbReference>
<feature type="binding site" evidence="4">
    <location>
        <position position="104"/>
    </location>
    <ligand>
        <name>NAD(+)</name>
        <dbReference type="ChEBI" id="CHEBI:57540"/>
    </ligand>
</feature>
<evidence type="ECO:0000256" key="3">
    <source>
        <dbReference type="ARBA" id="ARBA00023027"/>
    </source>
</evidence>
<dbReference type="InterPro" id="IPR050134">
    <property type="entry name" value="NAD-dep_sirtuin_deacylases"/>
</dbReference>
<feature type="binding site" evidence="4">
    <location>
        <position position="104"/>
    </location>
    <ligand>
        <name>nicotinamide</name>
        <dbReference type="ChEBI" id="CHEBI:17154"/>
    </ligand>
</feature>
<feature type="binding site" evidence="4">
    <location>
        <position position="35"/>
    </location>
    <ligand>
        <name>nicotinamide</name>
        <dbReference type="ChEBI" id="CHEBI:17154"/>
    </ligand>
</feature>
<comment type="subcellular location">
    <subcellularLocation>
        <location evidence="4">Cytoplasm</location>
    </subcellularLocation>
</comment>
<evidence type="ECO:0000313" key="7">
    <source>
        <dbReference type="EMBL" id="BAL59576.1"/>
    </source>
</evidence>
<feature type="binding site" evidence="4">
    <location>
        <position position="36"/>
    </location>
    <ligand>
        <name>NAD(+)</name>
        <dbReference type="ChEBI" id="CHEBI:57540"/>
    </ligand>
</feature>
<evidence type="ECO:0000256" key="1">
    <source>
        <dbReference type="ARBA" id="ARBA00022490"/>
    </source>
</evidence>